<dbReference type="Proteomes" id="UP001164761">
    <property type="component" value="Chromosome"/>
</dbReference>
<evidence type="ECO:0000256" key="9">
    <source>
        <dbReference type="HAMAP-Rule" id="MF_00097"/>
    </source>
</evidence>
<protein>
    <recommendedName>
        <fullName evidence="9">Thiamine-phosphate synthase</fullName>
        <shortName evidence="9">TP synthase</shortName>
        <shortName evidence="9">TPS</shortName>
        <ecNumber evidence="9">2.5.1.3</ecNumber>
    </recommendedName>
    <alternativeName>
        <fullName evidence="9">Thiamine-phosphate pyrophosphorylase</fullName>
        <shortName evidence="9">TMP pyrophosphorylase</shortName>
        <shortName evidence="9">TMP-PPase</shortName>
    </alternativeName>
</protein>
<comment type="cofactor">
    <cofactor evidence="9">
        <name>Mg(2+)</name>
        <dbReference type="ChEBI" id="CHEBI:18420"/>
    </cofactor>
    <text evidence="9">Binds 1 Mg(2+) ion per subunit.</text>
</comment>
<dbReference type="RefSeq" id="WP_268007155.1">
    <property type="nucleotide sequence ID" value="NZ_BSUT01000001.1"/>
</dbReference>
<feature type="binding site" evidence="9">
    <location>
        <position position="72"/>
    </location>
    <ligand>
        <name>4-amino-2-methyl-5-(diphosphooxymethyl)pyrimidine</name>
        <dbReference type="ChEBI" id="CHEBI:57841"/>
    </ligand>
</feature>
<feature type="binding site" evidence="9">
    <location>
        <position position="73"/>
    </location>
    <ligand>
        <name>Mg(2+)</name>
        <dbReference type="ChEBI" id="CHEBI:18420"/>
    </ligand>
</feature>
<dbReference type="NCBIfam" id="TIGR00693">
    <property type="entry name" value="thiE"/>
    <property type="match status" value="1"/>
</dbReference>
<evidence type="ECO:0000256" key="6">
    <source>
        <dbReference type="ARBA" id="ARBA00047334"/>
    </source>
</evidence>
<comment type="similarity">
    <text evidence="9 10">Belongs to the thiamine-phosphate synthase family.</text>
</comment>
<dbReference type="InterPro" id="IPR036206">
    <property type="entry name" value="ThiamineP_synth_sf"/>
</dbReference>
<evidence type="ECO:0000313" key="15">
    <source>
        <dbReference type="Proteomes" id="UP001164761"/>
    </source>
</evidence>
<evidence type="ECO:0000259" key="13">
    <source>
        <dbReference type="Pfam" id="PF02581"/>
    </source>
</evidence>
<dbReference type="CDD" id="cd00564">
    <property type="entry name" value="TMP_TenI"/>
    <property type="match status" value="1"/>
</dbReference>
<evidence type="ECO:0000256" key="3">
    <source>
        <dbReference type="ARBA" id="ARBA00022723"/>
    </source>
</evidence>
<keyword evidence="15" id="KW-1185">Reference proteome</keyword>
<evidence type="ECO:0000256" key="4">
    <source>
        <dbReference type="ARBA" id="ARBA00022842"/>
    </source>
</evidence>
<keyword evidence="2 9" id="KW-0808">Transferase</keyword>
<keyword evidence="5 9" id="KW-0784">Thiamine biosynthesis</keyword>
<feature type="binding site" evidence="9">
    <location>
        <begin position="136"/>
        <end position="138"/>
    </location>
    <ligand>
        <name>2-[(2R,5Z)-2-carboxy-4-methylthiazol-5(2H)-ylidene]ethyl phosphate</name>
        <dbReference type="ChEBI" id="CHEBI:62899"/>
    </ligand>
</feature>
<feature type="domain" description="Thiamine phosphate synthase/TenI" evidence="13">
    <location>
        <begin position="11"/>
        <end position="189"/>
    </location>
</feature>
<comment type="catalytic activity">
    <reaction evidence="8 9 10">
        <text>2-[(2R,5Z)-2-carboxy-4-methylthiazol-5(2H)-ylidene]ethyl phosphate + 4-amino-2-methyl-5-(diphosphooxymethyl)pyrimidine + 2 H(+) = thiamine phosphate + CO2 + diphosphate</text>
        <dbReference type="Rhea" id="RHEA:47844"/>
        <dbReference type="ChEBI" id="CHEBI:15378"/>
        <dbReference type="ChEBI" id="CHEBI:16526"/>
        <dbReference type="ChEBI" id="CHEBI:33019"/>
        <dbReference type="ChEBI" id="CHEBI:37575"/>
        <dbReference type="ChEBI" id="CHEBI:57841"/>
        <dbReference type="ChEBI" id="CHEBI:62899"/>
        <dbReference type="EC" id="2.5.1.3"/>
    </reaction>
</comment>
<evidence type="ECO:0000256" key="8">
    <source>
        <dbReference type="ARBA" id="ARBA00047883"/>
    </source>
</evidence>
<keyword evidence="4 9" id="KW-0460">Magnesium</keyword>
<dbReference type="Pfam" id="PF02581">
    <property type="entry name" value="TMP-TENI"/>
    <property type="match status" value="1"/>
</dbReference>
<feature type="binding site" evidence="9">
    <location>
        <begin position="186"/>
        <end position="187"/>
    </location>
    <ligand>
        <name>2-[(2R,5Z)-2-carboxy-4-methylthiazol-5(2H)-ylidene]ethyl phosphate</name>
        <dbReference type="ChEBI" id="CHEBI:62899"/>
    </ligand>
</feature>
<gene>
    <name evidence="9 14" type="primary">thiE</name>
    <name evidence="14" type="ORF">NZD89_07725</name>
</gene>
<feature type="binding site" evidence="9">
    <location>
        <position position="166"/>
    </location>
    <ligand>
        <name>2-[(2R,5Z)-2-carboxy-4-methylthiazol-5(2H)-ylidene]ethyl phosphate</name>
        <dbReference type="ChEBI" id="CHEBI:62899"/>
    </ligand>
</feature>
<dbReference type="SUPFAM" id="SSF51391">
    <property type="entry name" value="Thiamin phosphate synthase"/>
    <property type="match status" value="1"/>
</dbReference>
<evidence type="ECO:0000256" key="1">
    <source>
        <dbReference type="ARBA" id="ARBA00005165"/>
    </source>
</evidence>
<dbReference type="InterPro" id="IPR022998">
    <property type="entry name" value="ThiamineP_synth_TenI"/>
</dbReference>
<dbReference type="HAMAP" id="MF_00097">
    <property type="entry name" value="TMP_synthase"/>
    <property type="match status" value="1"/>
</dbReference>
<dbReference type="GO" id="GO:0004789">
    <property type="term" value="F:thiamine-phosphate diphosphorylase activity"/>
    <property type="evidence" value="ECO:0007669"/>
    <property type="project" value="UniProtKB-EC"/>
</dbReference>
<dbReference type="Gene3D" id="3.20.20.70">
    <property type="entry name" value="Aldolase class I"/>
    <property type="match status" value="1"/>
</dbReference>
<comment type="function">
    <text evidence="9">Condenses 4-methyl-5-(beta-hydroxyethyl)thiazole monophosphate (THZ-P) and 2-methyl-4-amino-5-hydroxymethyl pyrimidine pyrophosphate (HMP-PP) to form thiamine monophosphate (TMP).</text>
</comment>
<feature type="binding site" evidence="9">
    <location>
        <position position="92"/>
    </location>
    <ligand>
        <name>Mg(2+)</name>
        <dbReference type="ChEBI" id="CHEBI:18420"/>
    </ligand>
</feature>
<comment type="catalytic activity">
    <reaction evidence="7 9 10">
        <text>2-(2-carboxy-4-methylthiazol-5-yl)ethyl phosphate + 4-amino-2-methyl-5-(diphosphooxymethyl)pyrimidine + 2 H(+) = thiamine phosphate + CO2 + diphosphate</text>
        <dbReference type="Rhea" id="RHEA:47848"/>
        <dbReference type="ChEBI" id="CHEBI:15378"/>
        <dbReference type="ChEBI" id="CHEBI:16526"/>
        <dbReference type="ChEBI" id="CHEBI:33019"/>
        <dbReference type="ChEBI" id="CHEBI:37575"/>
        <dbReference type="ChEBI" id="CHEBI:57841"/>
        <dbReference type="ChEBI" id="CHEBI:62890"/>
        <dbReference type="EC" id="2.5.1.3"/>
    </reaction>
</comment>
<dbReference type="PANTHER" id="PTHR20857">
    <property type="entry name" value="THIAMINE-PHOSPHATE PYROPHOSPHORYLASE"/>
    <property type="match status" value="1"/>
</dbReference>
<evidence type="ECO:0000256" key="12">
    <source>
        <dbReference type="SAM" id="MobiDB-lite"/>
    </source>
</evidence>
<evidence type="ECO:0000256" key="11">
    <source>
        <dbReference type="RuleBase" id="RU004253"/>
    </source>
</evidence>
<feature type="region of interest" description="Disordered" evidence="12">
    <location>
        <begin position="210"/>
        <end position="233"/>
    </location>
</feature>
<comment type="pathway">
    <text evidence="1 9 11">Cofactor biosynthesis; thiamine diphosphate biosynthesis; thiamine phosphate from 4-amino-2-methyl-5-diphosphomethylpyrimidine and 4-methyl-5-(2-phosphoethyl)-thiazole: step 1/1.</text>
</comment>
<keyword evidence="3 9" id="KW-0479">Metal-binding</keyword>
<feature type="binding site" evidence="9">
    <location>
        <begin position="40"/>
        <end position="44"/>
    </location>
    <ligand>
        <name>4-amino-2-methyl-5-(diphosphooxymethyl)pyrimidine</name>
        <dbReference type="ChEBI" id="CHEBI:57841"/>
    </ligand>
</feature>
<evidence type="ECO:0000256" key="2">
    <source>
        <dbReference type="ARBA" id="ARBA00022679"/>
    </source>
</evidence>
<name>A0ABY6ZMF0_9BACL</name>
<evidence type="ECO:0000256" key="10">
    <source>
        <dbReference type="RuleBase" id="RU003826"/>
    </source>
</evidence>
<feature type="compositionally biased region" description="Polar residues" evidence="12">
    <location>
        <begin position="224"/>
        <end position="233"/>
    </location>
</feature>
<evidence type="ECO:0000313" key="14">
    <source>
        <dbReference type="EMBL" id="WAH43274.1"/>
    </source>
</evidence>
<evidence type="ECO:0000256" key="5">
    <source>
        <dbReference type="ARBA" id="ARBA00022977"/>
    </source>
</evidence>
<dbReference type="InterPro" id="IPR013785">
    <property type="entry name" value="Aldolase_TIM"/>
</dbReference>
<evidence type="ECO:0000256" key="7">
    <source>
        <dbReference type="ARBA" id="ARBA00047851"/>
    </source>
</evidence>
<dbReference type="PANTHER" id="PTHR20857:SF15">
    <property type="entry name" value="THIAMINE-PHOSPHATE SYNTHASE"/>
    <property type="match status" value="1"/>
</dbReference>
<organism evidence="14 15">
    <name type="scientific">Alicyclobacillus fastidiosus</name>
    <dbReference type="NCBI Taxonomy" id="392011"/>
    <lineage>
        <taxon>Bacteria</taxon>
        <taxon>Bacillati</taxon>
        <taxon>Bacillota</taxon>
        <taxon>Bacilli</taxon>
        <taxon>Bacillales</taxon>
        <taxon>Alicyclobacillaceae</taxon>
        <taxon>Alicyclobacillus</taxon>
    </lineage>
</organism>
<sequence length="233" mass="24600">MRGNLYEALSLYVVTDEREDVESLLTALEGALVGGCTAVQLRRKREHGGRLVEIGRRIRDLTNRYGALLFVNDRVDIALLTDADGVHIGQSDISCRDARKLMAKRWVGVSAGTLAEAKAAVADGADYLGVGSIYPTSSKDDADLCGLSTLADIAQATTLPIVAIGGIGASAVPEVIGHGAHGIAVVSAVMSADDPQRAAAELKRLLSHPTSAETISNERRSSHGRTSLSNWKI</sequence>
<dbReference type="InterPro" id="IPR034291">
    <property type="entry name" value="TMP_synthase"/>
</dbReference>
<reference evidence="14" key="1">
    <citation type="submission" date="2022-08" db="EMBL/GenBank/DDBJ databases">
        <title>Alicyclobacillus fastidiosus DSM 17978, complete genome.</title>
        <authorList>
            <person name="Wang Q."/>
            <person name="Cai R."/>
            <person name="Wang Z."/>
        </authorList>
    </citation>
    <scope>NUCLEOTIDE SEQUENCE</scope>
    <source>
        <strain evidence="14">DSM 17978</strain>
    </source>
</reference>
<feature type="binding site" evidence="9">
    <location>
        <position position="110"/>
    </location>
    <ligand>
        <name>4-amino-2-methyl-5-(diphosphooxymethyl)pyrimidine</name>
        <dbReference type="ChEBI" id="CHEBI:57841"/>
    </ligand>
</feature>
<dbReference type="EMBL" id="CP104067">
    <property type="protein sequence ID" value="WAH43274.1"/>
    <property type="molecule type" value="Genomic_DNA"/>
</dbReference>
<comment type="catalytic activity">
    <reaction evidence="6 9 10">
        <text>4-methyl-5-(2-phosphooxyethyl)-thiazole + 4-amino-2-methyl-5-(diphosphooxymethyl)pyrimidine + H(+) = thiamine phosphate + diphosphate</text>
        <dbReference type="Rhea" id="RHEA:22328"/>
        <dbReference type="ChEBI" id="CHEBI:15378"/>
        <dbReference type="ChEBI" id="CHEBI:33019"/>
        <dbReference type="ChEBI" id="CHEBI:37575"/>
        <dbReference type="ChEBI" id="CHEBI:57841"/>
        <dbReference type="ChEBI" id="CHEBI:58296"/>
        <dbReference type="EC" id="2.5.1.3"/>
    </reaction>
</comment>
<feature type="binding site" evidence="9">
    <location>
        <position position="139"/>
    </location>
    <ligand>
        <name>4-amino-2-methyl-5-(diphosphooxymethyl)pyrimidine</name>
        <dbReference type="ChEBI" id="CHEBI:57841"/>
    </ligand>
</feature>
<accession>A0ABY6ZMF0</accession>
<proteinExistence type="inferred from homology"/>
<dbReference type="EC" id="2.5.1.3" evidence="9"/>